<dbReference type="AlphaFoldDB" id="A0A562SCM0"/>
<evidence type="ECO:0000256" key="1">
    <source>
        <dbReference type="SAM" id="Phobius"/>
    </source>
</evidence>
<feature type="transmembrane region" description="Helical" evidence="1">
    <location>
        <begin position="198"/>
        <end position="216"/>
    </location>
</feature>
<comment type="caution">
    <text evidence="2">The sequence shown here is derived from an EMBL/GenBank/DDBJ whole genome shotgun (WGS) entry which is preliminary data.</text>
</comment>
<dbReference type="InterPro" id="IPR018580">
    <property type="entry name" value="Uncharacterised_YfhO"/>
</dbReference>
<dbReference type="PANTHER" id="PTHR38454:SF1">
    <property type="entry name" value="INTEGRAL MEMBRANE PROTEIN"/>
    <property type="match status" value="1"/>
</dbReference>
<dbReference type="Proteomes" id="UP000316167">
    <property type="component" value="Unassembled WGS sequence"/>
</dbReference>
<feature type="transmembrane region" description="Helical" evidence="1">
    <location>
        <begin position="236"/>
        <end position="260"/>
    </location>
</feature>
<feature type="transmembrane region" description="Helical" evidence="1">
    <location>
        <begin position="131"/>
        <end position="147"/>
    </location>
</feature>
<keyword evidence="1" id="KW-0472">Membrane</keyword>
<feature type="transmembrane region" description="Helical" evidence="1">
    <location>
        <begin position="452"/>
        <end position="471"/>
    </location>
</feature>
<feature type="transmembrane region" description="Helical" evidence="1">
    <location>
        <begin position="20"/>
        <end position="40"/>
    </location>
</feature>
<keyword evidence="1" id="KW-1133">Transmembrane helix</keyword>
<feature type="transmembrane region" description="Helical" evidence="1">
    <location>
        <begin position="679"/>
        <end position="700"/>
    </location>
</feature>
<feature type="transmembrane region" description="Helical" evidence="1">
    <location>
        <begin position="328"/>
        <end position="346"/>
    </location>
</feature>
<feature type="transmembrane region" description="Helical" evidence="1">
    <location>
        <begin position="478"/>
        <end position="496"/>
    </location>
</feature>
<dbReference type="EMBL" id="VLLE01000006">
    <property type="protein sequence ID" value="TWI79087.1"/>
    <property type="molecule type" value="Genomic_DNA"/>
</dbReference>
<gene>
    <name evidence="2" type="ORF">IQ13_3485</name>
</gene>
<evidence type="ECO:0000313" key="3">
    <source>
        <dbReference type="Proteomes" id="UP000316167"/>
    </source>
</evidence>
<feature type="transmembrane region" description="Helical" evidence="1">
    <location>
        <begin position="99"/>
        <end position="119"/>
    </location>
</feature>
<name>A0A562SCM0_9BACT</name>
<keyword evidence="3" id="KW-1185">Reference proteome</keyword>
<organism evidence="2 3">
    <name type="scientific">Lacibacter cauensis</name>
    <dbReference type="NCBI Taxonomy" id="510947"/>
    <lineage>
        <taxon>Bacteria</taxon>
        <taxon>Pseudomonadati</taxon>
        <taxon>Bacteroidota</taxon>
        <taxon>Chitinophagia</taxon>
        <taxon>Chitinophagales</taxon>
        <taxon>Chitinophagaceae</taxon>
        <taxon>Lacibacter</taxon>
    </lineage>
</organism>
<protein>
    <recommendedName>
        <fullName evidence="4">Membrane protein YfhO</fullName>
    </recommendedName>
</protein>
<feature type="transmembrane region" description="Helical" evidence="1">
    <location>
        <begin position="398"/>
        <end position="419"/>
    </location>
</feature>
<sequence>MYIWTQASLLSSLKKATPYFIIGIVFLVAFAPVVSCVFALKNDFFLGYFPPKFLLSETLKSGQFPLWNPYISFGLPFYADMNGAYWNPITWIIALTTGYNAYTLTAELLLYVLLGGLGMFKLSEHFATNKYIRLTASFSYLCNGFVIGHLQHLNWISCSAALPWCIWGILTIIKTPSIRNYLITALSFYLLISSSHPGMIIAAIYFFSGFTGFLILERRGNVLKQTATLRIKQFGLLLLLIVLLSLGLITSYVDIIPYFARNTKLSLELSLAENTTIQSWLSLLFPLGTVKNQSFYQNDIALRNNYFGLLLLVFLVFTLLTKKTRLQWFFILTAAFFFLLSVGGPFKQFAHKFLPLIGYVRINGEFRIFAIICFIILATQGFQKYADETFRFKKIIKKIIQVLVVIIFFLFSYSFFVLFEGHSGIAQLQAFNKSWRDSLKEFIDNLQFADTLLLQTVIQFTLLVFLIRTILKLQYKKTLLLTAIDVIIASLLNMPFTGVGKVSVQKINTIHQRSPNGIPMPTLTKLENYPKISNADSALVGDWTFYNKQPGSPKAVLYPVKLFNNLLYYDMLYLDSSISVAQFPFLFLSSTVNNVKLDNFQNLTKTNIIRYTVNNIHVRFNAHRDGHLIILQNHYPHWKFKTSDSEGKPRKASICFMAIPVKKGINDLNLYFDPKLIKLLSVLTAFILVAYIIVALLPISKNLFFCLKNK</sequence>
<proteinExistence type="predicted"/>
<evidence type="ECO:0008006" key="4">
    <source>
        <dbReference type="Google" id="ProtNLM"/>
    </source>
</evidence>
<evidence type="ECO:0000313" key="2">
    <source>
        <dbReference type="EMBL" id="TWI79087.1"/>
    </source>
</evidence>
<keyword evidence="1" id="KW-0812">Transmembrane</keyword>
<feature type="transmembrane region" description="Helical" evidence="1">
    <location>
        <begin position="304"/>
        <end position="321"/>
    </location>
</feature>
<feature type="transmembrane region" description="Helical" evidence="1">
    <location>
        <begin position="366"/>
        <end position="386"/>
    </location>
</feature>
<dbReference type="PANTHER" id="PTHR38454">
    <property type="entry name" value="INTEGRAL MEMBRANE PROTEIN-RELATED"/>
    <property type="match status" value="1"/>
</dbReference>
<reference evidence="2 3" key="1">
    <citation type="journal article" date="2015" name="Stand. Genomic Sci.">
        <title>Genomic Encyclopedia of Bacterial and Archaeal Type Strains, Phase III: the genomes of soil and plant-associated and newly described type strains.</title>
        <authorList>
            <person name="Whitman W.B."/>
            <person name="Woyke T."/>
            <person name="Klenk H.P."/>
            <person name="Zhou Y."/>
            <person name="Lilburn T.G."/>
            <person name="Beck B.J."/>
            <person name="De Vos P."/>
            <person name="Vandamme P."/>
            <person name="Eisen J.A."/>
            <person name="Garrity G."/>
            <person name="Hugenholtz P."/>
            <person name="Kyrpides N.C."/>
        </authorList>
    </citation>
    <scope>NUCLEOTIDE SEQUENCE [LARGE SCALE GENOMIC DNA]</scope>
    <source>
        <strain evidence="2 3">CGMCC 1.7271</strain>
    </source>
</reference>
<accession>A0A562SCM0</accession>